<comment type="caution">
    <text evidence="2">The sequence shown here is derived from an EMBL/GenBank/DDBJ whole genome shotgun (WGS) entry which is preliminary data.</text>
</comment>
<protein>
    <submittedName>
        <fullName evidence="2">Uncharacterized protein</fullName>
    </submittedName>
</protein>
<keyword evidence="3" id="KW-1185">Reference proteome</keyword>
<dbReference type="AlphaFoldDB" id="A0A2U2DGH2"/>
<proteinExistence type="predicted"/>
<evidence type="ECO:0000313" key="2">
    <source>
        <dbReference type="EMBL" id="PWE52416.1"/>
    </source>
</evidence>
<reference evidence="2 3" key="1">
    <citation type="submission" date="2018-05" db="EMBL/GenBank/DDBJ databases">
        <title>The draft genome of strain NS-104.</title>
        <authorList>
            <person name="Hang P."/>
            <person name="Jiang J."/>
        </authorList>
    </citation>
    <scope>NUCLEOTIDE SEQUENCE [LARGE SCALE GENOMIC DNA]</scope>
    <source>
        <strain evidence="2 3">NS-104</strain>
    </source>
</reference>
<feature type="region of interest" description="Disordered" evidence="1">
    <location>
        <begin position="1"/>
        <end position="46"/>
    </location>
</feature>
<sequence length="114" mass="12544">MPARRIEANTSFLPSSNGRKKRGFRPSLSRNGKGDGHRPPALPPAKEQELICATVTDLTTLFLKHSTHQLARYAADCISGLTERELISLHDRMFGTNAGSVLDPIVRWTFSANA</sequence>
<gene>
    <name evidence="2" type="ORF">DEM27_31205</name>
</gene>
<organism evidence="2 3">
    <name type="scientific">Metarhizobium album</name>
    <dbReference type="NCBI Taxonomy" id="2182425"/>
    <lineage>
        <taxon>Bacteria</taxon>
        <taxon>Pseudomonadati</taxon>
        <taxon>Pseudomonadota</taxon>
        <taxon>Alphaproteobacteria</taxon>
        <taxon>Hyphomicrobiales</taxon>
        <taxon>Rhizobiaceae</taxon>
        <taxon>Metarhizobium</taxon>
    </lineage>
</organism>
<dbReference type="EMBL" id="QFBC01000026">
    <property type="protein sequence ID" value="PWE52416.1"/>
    <property type="molecule type" value="Genomic_DNA"/>
</dbReference>
<dbReference type="Proteomes" id="UP000245252">
    <property type="component" value="Unassembled WGS sequence"/>
</dbReference>
<evidence type="ECO:0000313" key="3">
    <source>
        <dbReference type="Proteomes" id="UP000245252"/>
    </source>
</evidence>
<feature type="compositionally biased region" description="Polar residues" evidence="1">
    <location>
        <begin position="8"/>
        <end position="17"/>
    </location>
</feature>
<name>A0A2U2DGH2_9HYPH</name>
<evidence type="ECO:0000256" key="1">
    <source>
        <dbReference type="SAM" id="MobiDB-lite"/>
    </source>
</evidence>
<accession>A0A2U2DGH2</accession>